<evidence type="ECO:0000313" key="4">
    <source>
        <dbReference type="Proteomes" id="UP000294656"/>
    </source>
</evidence>
<gene>
    <name evidence="3" type="ORF">DFP79_3477</name>
</gene>
<dbReference type="OrthoDB" id="9806665at2"/>
<dbReference type="PANTHER" id="PTHR33219:SF14">
    <property type="entry name" value="PROTEIN COFACTOR ASSEMBLY OF COMPLEX C SUBUNIT B CCB3, CHLOROPLASTIC-RELATED"/>
    <property type="match status" value="1"/>
</dbReference>
<dbReference type="GO" id="GO:0016020">
    <property type="term" value="C:membrane"/>
    <property type="evidence" value="ECO:0007669"/>
    <property type="project" value="InterPro"/>
</dbReference>
<dbReference type="PANTHER" id="PTHR33219">
    <property type="entry name" value="YLMG HOMOLOG PROTEIN 2, CHLOROPLASTIC"/>
    <property type="match status" value="1"/>
</dbReference>
<dbReference type="RefSeq" id="WP_133505164.1">
    <property type="nucleotide sequence ID" value="NZ_SNXC01000016.1"/>
</dbReference>
<reference evidence="3 4" key="1">
    <citation type="submission" date="2019-03" db="EMBL/GenBank/DDBJ databases">
        <title>Genomic Encyclopedia of Type Strains, Phase III (KMG-III): the genomes of soil and plant-associated and newly described type strains.</title>
        <authorList>
            <person name="Whitman W."/>
        </authorList>
    </citation>
    <scope>NUCLEOTIDE SEQUENCE [LARGE SCALE GENOMIC DNA]</scope>
    <source>
        <strain evidence="3 4">CECT 7378</strain>
    </source>
</reference>
<sequence length="180" mass="20195">MGGDPFILIVKTLGSLYLFVVVLRLLLQLSRADFYNPISQAIVKATSPVLLPLRKVIPPIGRLDTSSVVLALLVQFIMVFLIFMIANFNATPAHYVIYTVAGLLYNILQLYFWAVIITVVLSWVAPHADHPGAMVVRQVCDPLYRLCHKFLPNLGGLDLSPIFIFLSITILQQFLRPYVI</sequence>
<dbReference type="InterPro" id="IPR003425">
    <property type="entry name" value="CCB3/YggT"/>
</dbReference>
<feature type="transmembrane region" description="Helical" evidence="2">
    <location>
        <begin position="68"/>
        <end position="89"/>
    </location>
</feature>
<feature type="transmembrane region" description="Helical" evidence="2">
    <location>
        <begin position="95"/>
        <end position="124"/>
    </location>
</feature>
<keyword evidence="4" id="KW-1185">Reference proteome</keyword>
<evidence type="ECO:0000313" key="3">
    <source>
        <dbReference type="EMBL" id="TDO95546.1"/>
    </source>
</evidence>
<dbReference type="Proteomes" id="UP000294656">
    <property type="component" value="Unassembled WGS sequence"/>
</dbReference>
<dbReference type="Pfam" id="PF02325">
    <property type="entry name" value="CCB3_YggT"/>
    <property type="match status" value="2"/>
</dbReference>
<organism evidence="3 4">
    <name type="scientific">Marinomonas balearica</name>
    <dbReference type="NCBI Taxonomy" id="491947"/>
    <lineage>
        <taxon>Bacteria</taxon>
        <taxon>Pseudomonadati</taxon>
        <taxon>Pseudomonadota</taxon>
        <taxon>Gammaproteobacteria</taxon>
        <taxon>Oceanospirillales</taxon>
        <taxon>Oceanospirillaceae</taxon>
        <taxon>Marinomonas</taxon>
    </lineage>
</organism>
<dbReference type="AlphaFoldDB" id="A0A4R6M3H4"/>
<keyword evidence="2" id="KW-1133">Transmembrane helix</keyword>
<accession>A0A4R6M3H4</accession>
<comment type="similarity">
    <text evidence="1">Belongs to the YggT family.</text>
</comment>
<protein>
    <submittedName>
        <fullName evidence="3">YggT family protein</fullName>
    </submittedName>
</protein>
<proteinExistence type="inferred from homology"/>
<evidence type="ECO:0000256" key="2">
    <source>
        <dbReference type="SAM" id="Phobius"/>
    </source>
</evidence>
<dbReference type="EMBL" id="SNXC01000016">
    <property type="protein sequence ID" value="TDO95546.1"/>
    <property type="molecule type" value="Genomic_DNA"/>
</dbReference>
<keyword evidence="2" id="KW-0472">Membrane</keyword>
<feature type="transmembrane region" description="Helical" evidence="2">
    <location>
        <begin position="154"/>
        <end position="175"/>
    </location>
</feature>
<feature type="transmembrane region" description="Helical" evidence="2">
    <location>
        <begin position="6"/>
        <end position="27"/>
    </location>
</feature>
<evidence type="ECO:0000256" key="1">
    <source>
        <dbReference type="ARBA" id="ARBA00010894"/>
    </source>
</evidence>
<name>A0A4R6M3H4_9GAMM</name>
<keyword evidence="2" id="KW-0812">Transmembrane</keyword>
<comment type="caution">
    <text evidence="3">The sequence shown here is derived from an EMBL/GenBank/DDBJ whole genome shotgun (WGS) entry which is preliminary data.</text>
</comment>